<reference evidence="1 2" key="1">
    <citation type="submission" date="2020-04" db="EMBL/GenBank/DDBJ databases">
        <title>Sequencing and Assembly of C. fimi.</title>
        <authorList>
            <person name="Ramsey A.R."/>
        </authorList>
    </citation>
    <scope>NUCLEOTIDE SEQUENCE [LARGE SCALE GENOMIC DNA]</scope>
    <source>
        <strain evidence="1 2">SB</strain>
    </source>
</reference>
<comment type="caution">
    <text evidence="1">The sequence shown here is derived from an EMBL/GenBank/DDBJ whole genome shotgun (WGS) entry which is preliminary data.</text>
</comment>
<gene>
    <name evidence="1" type="ORF">HIR71_16290</name>
</gene>
<accession>A0A7Y0M0W0</accession>
<organism evidence="1 2">
    <name type="scientific">Cellulomonas fimi</name>
    <dbReference type="NCBI Taxonomy" id="1708"/>
    <lineage>
        <taxon>Bacteria</taxon>
        <taxon>Bacillati</taxon>
        <taxon>Actinomycetota</taxon>
        <taxon>Actinomycetes</taxon>
        <taxon>Micrococcales</taxon>
        <taxon>Cellulomonadaceae</taxon>
        <taxon>Cellulomonas</taxon>
    </lineage>
</organism>
<name>A0A7Y0M0W0_CELFI</name>
<dbReference type="Pfam" id="PF20117">
    <property type="entry name" value="DUF6507"/>
    <property type="match status" value="1"/>
</dbReference>
<protein>
    <recommendedName>
        <fullName evidence="3">Excreted virulence factor EspC, type VII ESX diderm</fullName>
    </recommendedName>
</protein>
<dbReference type="AlphaFoldDB" id="A0A7Y0M0W0"/>
<dbReference type="Proteomes" id="UP000562124">
    <property type="component" value="Unassembled WGS sequence"/>
</dbReference>
<dbReference type="InterPro" id="IPR045436">
    <property type="entry name" value="DUF6507"/>
</dbReference>
<evidence type="ECO:0000313" key="2">
    <source>
        <dbReference type="Proteomes" id="UP000562124"/>
    </source>
</evidence>
<evidence type="ECO:0008006" key="3">
    <source>
        <dbReference type="Google" id="ProtNLM"/>
    </source>
</evidence>
<keyword evidence="2" id="KW-1185">Reference proteome</keyword>
<dbReference type="EMBL" id="JABCJJ010000078">
    <property type="protein sequence ID" value="NMR21747.1"/>
    <property type="molecule type" value="Genomic_DNA"/>
</dbReference>
<sequence>MSRWSITPEGVESVLTKVGTVAQTLSGAAEGLPASAESALAATGGNPIIGDALLGFFTHHRPTLESIGNRVNASVGGAAAATQWYLRGDETMAAQQQAAAATVAGTGVPTFQVPAR</sequence>
<dbReference type="RefSeq" id="WP_169326104.1">
    <property type="nucleotide sequence ID" value="NZ_JABCJJ010000078.1"/>
</dbReference>
<evidence type="ECO:0000313" key="1">
    <source>
        <dbReference type="EMBL" id="NMR21747.1"/>
    </source>
</evidence>
<proteinExistence type="predicted"/>